<proteinExistence type="predicted"/>
<evidence type="ECO:0000313" key="3">
    <source>
        <dbReference type="Proteomes" id="UP001249851"/>
    </source>
</evidence>
<reference evidence="2" key="2">
    <citation type="journal article" date="2023" name="Science">
        <title>Genomic signatures of disease resistance in endangered staghorn corals.</title>
        <authorList>
            <person name="Vollmer S.V."/>
            <person name="Selwyn J.D."/>
            <person name="Despard B.A."/>
            <person name="Roesel C.L."/>
        </authorList>
    </citation>
    <scope>NUCLEOTIDE SEQUENCE</scope>
    <source>
        <strain evidence="2">K2</strain>
    </source>
</reference>
<name>A0AAD9QKZ5_ACRCE</name>
<organism evidence="2 3">
    <name type="scientific">Acropora cervicornis</name>
    <name type="common">Staghorn coral</name>
    <dbReference type="NCBI Taxonomy" id="6130"/>
    <lineage>
        <taxon>Eukaryota</taxon>
        <taxon>Metazoa</taxon>
        <taxon>Cnidaria</taxon>
        <taxon>Anthozoa</taxon>
        <taxon>Hexacorallia</taxon>
        <taxon>Scleractinia</taxon>
        <taxon>Astrocoeniina</taxon>
        <taxon>Acroporidae</taxon>
        <taxon>Acropora</taxon>
    </lineage>
</organism>
<reference evidence="2" key="1">
    <citation type="journal article" date="2023" name="G3 (Bethesda)">
        <title>Whole genome assembly and annotation of the endangered Caribbean coral Acropora cervicornis.</title>
        <authorList>
            <person name="Selwyn J.D."/>
            <person name="Vollmer S.V."/>
        </authorList>
    </citation>
    <scope>NUCLEOTIDE SEQUENCE</scope>
    <source>
        <strain evidence="2">K2</strain>
    </source>
</reference>
<evidence type="ECO:0000313" key="2">
    <source>
        <dbReference type="EMBL" id="KAK2563220.1"/>
    </source>
</evidence>
<feature type="region of interest" description="Disordered" evidence="1">
    <location>
        <begin position="1"/>
        <end position="376"/>
    </location>
</feature>
<gene>
    <name evidence="2" type="ORF">P5673_013572</name>
</gene>
<comment type="caution">
    <text evidence="2">The sequence shown here is derived from an EMBL/GenBank/DDBJ whole genome shotgun (WGS) entry which is preliminary data.</text>
</comment>
<protein>
    <submittedName>
        <fullName evidence="2">Uncharacterized protein</fullName>
    </submittedName>
</protein>
<feature type="compositionally biased region" description="Basic and acidic residues" evidence="1">
    <location>
        <begin position="306"/>
        <end position="337"/>
    </location>
</feature>
<feature type="compositionally biased region" description="Polar residues" evidence="1">
    <location>
        <begin position="364"/>
        <end position="376"/>
    </location>
</feature>
<sequence>MSSNELQASLDSLSDKSKKKEKSKKEKKKDKKEKKKKSESKDLDENDANNVGEDEEHEDEPSKSKRFGLFRIGGKKAKGSKDSSKDSLKSEGKGSGDLEANGSQLSLDDSSSTEESKSVEVLNVNKNGEKTNLAGDAAISSEQGAESAFLKTEPSQDEISRTVQSETSSVTSRANSKHNNTTIAEDQKGNEKGAENASMSGAVTPGNELALDAEDTNGVNEKARKENLGAAAVGSTENPSSGDVDETAPNETGKATAQGNHQGNEDDKQQVQEEMKLQEGPQNESLAALTKDENSDGIPQVQVNDELPKLEDSKEENGRPLAKSEADFEEKEKDKRTFKTYNERQVILDQSTTKLPLSSEKETSFTSHTPDSDIISTTPHLQRDLKIHSVDRPGTKTTSEADFELNYQILRGIKEVKKFSPVLLMRLKKIKKKLEALRGQLLYLKENGGDEVDEMEGEELPIAVEDPRDETKF</sequence>
<feature type="compositionally biased region" description="Basic residues" evidence="1">
    <location>
        <begin position="64"/>
        <end position="78"/>
    </location>
</feature>
<feature type="compositionally biased region" description="Basic and acidic residues" evidence="1">
    <location>
        <begin position="185"/>
        <end position="194"/>
    </location>
</feature>
<feature type="compositionally biased region" description="Polar residues" evidence="1">
    <location>
        <begin position="161"/>
        <end position="184"/>
    </location>
</feature>
<dbReference type="EMBL" id="JARQWQ010000026">
    <property type="protein sequence ID" value="KAK2563220.1"/>
    <property type="molecule type" value="Genomic_DNA"/>
</dbReference>
<dbReference type="AlphaFoldDB" id="A0AAD9QKZ5"/>
<feature type="compositionally biased region" description="Polar residues" evidence="1">
    <location>
        <begin position="249"/>
        <end position="262"/>
    </location>
</feature>
<feature type="compositionally biased region" description="Basic and acidic residues" evidence="1">
    <location>
        <begin position="263"/>
        <end position="277"/>
    </location>
</feature>
<feature type="compositionally biased region" description="Basic residues" evidence="1">
    <location>
        <begin position="19"/>
        <end position="38"/>
    </location>
</feature>
<feature type="compositionally biased region" description="Acidic residues" evidence="1">
    <location>
        <begin position="42"/>
        <end position="59"/>
    </location>
</feature>
<dbReference type="Proteomes" id="UP001249851">
    <property type="component" value="Unassembled WGS sequence"/>
</dbReference>
<feature type="compositionally biased region" description="Basic and acidic residues" evidence="1">
    <location>
        <begin position="79"/>
        <end position="96"/>
    </location>
</feature>
<accession>A0AAD9QKZ5</accession>
<evidence type="ECO:0000256" key="1">
    <source>
        <dbReference type="SAM" id="MobiDB-lite"/>
    </source>
</evidence>
<keyword evidence="3" id="KW-1185">Reference proteome</keyword>